<dbReference type="SFLD" id="SFLDG01082">
    <property type="entry name" value="B12-binding_domain_containing"/>
    <property type="match status" value="1"/>
</dbReference>
<dbReference type="InterPro" id="IPR006158">
    <property type="entry name" value="Cobalamin-bd"/>
</dbReference>
<sequence>MQPYSPIGTLYAATALRAKHISVAVFDPMLEDPIAGIQRAIEAHRPRIVTIYEDDFNFLSKMCLTRMREVAFEIAAMSRLSGATVIAHGSDATDNARLFLENGIDYILQGEAEQTLAELCSALLRSEPVGDIPGLVRLDVQRRLVHTSQRFSRNPEWANLAAPSRNLINLEPYRKAWKEAHGYFSVNMVAGRGCPFHCNWCAKPISGNKYHLRPAVEVAEEMRQLKKVARAEHIWFGDDIFALNQHWMQEFAAEVKARNASLPFKVQSRADLMSESTVAALKSAGCTEVWMGVESGSQKILDAMDKRLKLSSVVTARQRLQHAGIRACYFLQFGYPGESWHELQETIAFVRKTRPDDIGISISYPLPGTVFYQRVQAELGAKRNWTDSDDLCIMFKAAYTTDFYRAVRDALHAEVSGWYSTSAISSLSTAEELWQRVHLLEPLSRNAEFTELAPHATESGLFPVSGLIAARSA</sequence>
<reference evidence="10 11" key="1">
    <citation type="submission" date="2020-08" db="EMBL/GenBank/DDBJ databases">
        <title>Edaphobacter telluris sp. nov. and Acidobacterium dinghuensis sp. nov., two acidobacteria isolated from forest soil.</title>
        <authorList>
            <person name="Fu J."/>
            <person name="Qiu L."/>
        </authorList>
    </citation>
    <scope>NUCLEOTIDE SEQUENCE [LARGE SCALE GENOMIC DNA]</scope>
    <source>
        <strain evidence="10">4Y35</strain>
    </source>
</reference>
<dbReference type="SMART" id="SM00729">
    <property type="entry name" value="Elp3"/>
    <property type="match status" value="1"/>
</dbReference>
<keyword evidence="7" id="KW-0411">Iron-sulfur</keyword>
<name>A0A7G8BQN3_9BACT</name>
<dbReference type="SFLD" id="SFLDS00029">
    <property type="entry name" value="Radical_SAM"/>
    <property type="match status" value="1"/>
</dbReference>
<evidence type="ECO:0000256" key="5">
    <source>
        <dbReference type="ARBA" id="ARBA00022723"/>
    </source>
</evidence>
<dbReference type="CDD" id="cd01335">
    <property type="entry name" value="Radical_SAM"/>
    <property type="match status" value="1"/>
</dbReference>
<dbReference type="InterPro" id="IPR007197">
    <property type="entry name" value="rSAM"/>
</dbReference>
<dbReference type="AlphaFoldDB" id="A0A7G8BQN3"/>
<keyword evidence="5" id="KW-0479">Metal-binding</keyword>
<dbReference type="Gene3D" id="3.80.30.20">
    <property type="entry name" value="tm_1862 like domain"/>
    <property type="match status" value="1"/>
</dbReference>
<dbReference type="Proteomes" id="UP000515312">
    <property type="component" value="Chromosome"/>
</dbReference>
<dbReference type="EMBL" id="CP060394">
    <property type="protein sequence ID" value="QNI34853.1"/>
    <property type="molecule type" value="Genomic_DNA"/>
</dbReference>
<dbReference type="GO" id="GO:0003824">
    <property type="term" value="F:catalytic activity"/>
    <property type="evidence" value="ECO:0007669"/>
    <property type="project" value="InterPro"/>
</dbReference>
<proteinExistence type="predicted"/>
<evidence type="ECO:0000256" key="6">
    <source>
        <dbReference type="ARBA" id="ARBA00023004"/>
    </source>
</evidence>
<dbReference type="InterPro" id="IPR058240">
    <property type="entry name" value="rSAM_sf"/>
</dbReference>
<evidence type="ECO:0000256" key="2">
    <source>
        <dbReference type="ARBA" id="ARBA00022603"/>
    </source>
</evidence>
<dbReference type="GO" id="GO:0046872">
    <property type="term" value="F:metal ion binding"/>
    <property type="evidence" value="ECO:0007669"/>
    <property type="project" value="UniProtKB-KW"/>
</dbReference>
<dbReference type="SUPFAM" id="SSF102114">
    <property type="entry name" value="Radical SAM enzymes"/>
    <property type="match status" value="1"/>
</dbReference>
<dbReference type="Pfam" id="PF04055">
    <property type="entry name" value="Radical_SAM"/>
    <property type="match status" value="1"/>
</dbReference>
<dbReference type="KEGG" id="adin:H7849_07545"/>
<evidence type="ECO:0000313" key="11">
    <source>
        <dbReference type="Proteomes" id="UP000515312"/>
    </source>
</evidence>
<feature type="domain" description="B12-binding" evidence="8">
    <location>
        <begin position="1"/>
        <end position="130"/>
    </location>
</feature>
<evidence type="ECO:0000256" key="3">
    <source>
        <dbReference type="ARBA" id="ARBA00022679"/>
    </source>
</evidence>
<dbReference type="InterPro" id="IPR051198">
    <property type="entry name" value="BchE-like"/>
</dbReference>
<dbReference type="PANTHER" id="PTHR43409">
    <property type="entry name" value="ANAEROBIC MAGNESIUM-PROTOPORPHYRIN IX MONOMETHYL ESTER CYCLASE-RELATED"/>
    <property type="match status" value="1"/>
</dbReference>
<dbReference type="GO" id="GO:0051539">
    <property type="term" value="F:4 iron, 4 sulfur cluster binding"/>
    <property type="evidence" value="ECO:0007669"/>
    <property type="project" value="UniProtKB-KW"/>
</dbReference>
<dbReference type="GO" id="GO:0005829">
    <property type="term" value="C:cytosol"/>
    <property type="evidence" value="ECO:0007669"/>
    <property type="project" value="TreeGrafter"/>
</dbReference>
<keyword evidence="6" id="KW-0408">Iron</keyword>
<dbReference type="InterPro" id="IPR034466">
    <property type="entry name" value="Methyltransferase_Class_B"/>
</dbReference>
<evidence type="ECO:0000313" key="10">
    <source>
        <dbReference type="EMBL" id="QNI34853.1"/>
    </source>
</evidence>
<dbReference type="InterPro" id="IPR023404">
    <property type="entry name" value="rSAM_horseshoe"/>
</dbReference>
<evidence type="ECO:0000256" key="7">
    <source>
        <dbReference type="ARBA" id="ARBA00023014"/>
    </source>
</evidence>
<gene>
    <name evidence="10" type="ORF">H7849_07545</name>
</gene>
<evidence type="ECO:0000259" key="9">
    <source>
        <dbReference type="PROSITE" id="PS51918"/>
    </source>
</evidence>
<evidence type="ECO:0000256" key="4">
    <source>
        <dbReference type="ARBA" id="ARBA00022691"/>
    </source>
</evidence>
<dbReference type="InterPro" id="IPR006638">
    <property type="entry name" value="Elp3/MiaA/NifB-like_rSAM"/>
</dbReference>
<evidence type="ECO:0000259" key="8">
    <source>
        <dbReference type="PROSITE" id="PS51332"/>
    </source>
</evidence>
<accession>A0A7G8BQN3</accession>
<dbReference type="PROSITE" id="PS51918">
    <property type="entry name" value="RADICAL_SAM"/>
    <property type="match status" value="1"/>
</dbReference>
<dbReference type="PANTHER" id="PTHR43409:SF7">
    <property type="entry name" value="BLL1977 PROTEIN"/>
    <property type="match status" value="1"/>
</dbReference>
<keyword evidence="3" id="KW-0808">Transferase</keyword>
<feature type="domain" description="Radical SAM core" evidence="9">
    <location>
        <begin position="180"/>
        <end position="398"/>
    </location>
</feature>
<dbReference type="SFLD" id="SFLDG01123">
    <property type="entry name" value="methyltransferase_(Class_B)"/>
    <property type="match status" value="1"/>
</dbReference>
<dbReference type="PROSITE" id="PS51332">
    <property type="entry name" value="B12_BINDING"/>
    <property type="match status" value="1"/>
</dbReference>
<comment type="cofactor">
    <cofactor evidence="1">
        <name>[4Fe-4S] cluster</name>
        <dbReference type="ChEBI" id="CHEBI:49883"/>
    </cofactor>
</comment>
<keyword evidence="4" id="KW-0949">S-adenosyl-L-methionine</keyword>
<dbReference type="GO" id="GO:0031419">
    <property type="term" value="F:cobalamin binding"/>
    <property type="evidence" value="ECO:0007669"/>
    <property type="project" value="InterPro"/>
</dbReference>
<organism evidence="10 11">
    <name type="scientific">Alloacidobacterium dinghuense</name>
    <dbReference type="NCBI Taxonomy" id="2763107"/>
    <lineage>
        <taxon>Bacteria</taxon>
        <taxon>Pseudomonadati</taxon>
        <taxon>Acidobacteriota</taxon>
        <taxon>Terriglobia</taxon>
        <taxon>Terriglobales</taxon>
        <taxon>Acidobacteriaceae</taxon>
        <taxon>Alloacidobacterium</taxon>
    </lineage>
</organism>
<keyword evidence="2" id="KW-0489">Methyltransferase</keyword>
<evidence type="ECO:0000256" key="1">
    <source>
        <dbReference type="ARBA" id="ARBA00001966"/>
    </source>
</evidence>
<protein>
    <submittedName>
        <fullName evidence="10">B12-binding domain-containing radical SAM protein</fullName>
    </submittedName>
</protein>
<keyword evidence="11" id="KW-1185">Reference proteome</keyword>
<dbReference type="Gene3D" id="3.40.50.280">
    <property type="entry name" value="Cobalamin-binding domain"/>
    <property type="match status" value="1"/>
</dbReference>